<sequence length="98" mass="11367">MRNDTRLKQTNEQRETGRQKDEVTRETGGVRDEKAGPELDMREPSIQETFWARDEMRRDTNTKAGKRGREGTSDGVRTTSGGLKEKREGGRKEEREER</sequence>
<dbReference type="AlphaFoldDB" id="A0A5B7DIR3"/>
<feature type="compositionally biased region" description="Basic and acidic residues" evidence="1">
    <location>
        <begin position="1"/>
        <end position="72"/>
    </location>
</feature>
<organism evidence="2 3">
    <name type="scientific">Portunus trituberculatus</name>
    <name type="common">Swimming crab</name>
    <name type="synonym">Neptunus trituberculatus</name>
    <dbReference type="NCBI Taxonomy" id="210409"/>
    <lineage>
        <taxon>Eukaryota</taxon>
        <taxon>Metazoa</taxon>
        <taxon>Ecdysozoa</taxon>
        <taxon>Arthropoda</taxon>
        <taxon>Crustacea</taxon>
        <taxon>Multicrustacea</taxon>
        <taxon>Malacostraca</taxon>
        <taxon>Eumalacostraca</taxon>
        <taxon>Eucarida</taxon>
        <taxon>Decapoda</taxon>
        <taxon>Pleocyemata</taxon>
        <taxon>Brachyura</taxon>
        <taxon>Eubrachyura</taxon>
        <taxon>Portunoidea</taxon>
        <taxon>Portunidae</taxon>
        <taxon>Portuninae</taxon>
        <taxon>Portunus</taxon>
    </lineage>
</organism>
<protein>
    <submittedName>
        <fullName evidence="2">Uncharacterized protein</fullName>
    </submittedName>
</protein>
<accession>A0A5B7DIR3</accession>
<gene>
    <name evidence="2" type="ORF">E2C01_014270</name>
</gene>
<proteinExistence type="predicted"/>
<feature type="region of interest" description="Disordered" evidence="1">
    <location>
        <begin position="1"/>
        <end position="98"/>
    </location>
</feature>
<reference evidence="2 3" key="1">
    <citation type="submission" date="2019-05" db="EMBL/GenBank/DDBJ databases">
        <title>Another draft genome of Portunus trituberculatus and its Hox gene families provides insights of decapod evolution.</title>
        <authorList>
            <person name="Jeong J.-H."/>
            <person name="Song I."/>
            <person name="Kim S."/>
            <person name="Choi T."/>
            <person name="Kim D."/>
            <person name="Ryu S."/>
            <person name="Kim W."/>
        </authorList>
    </citation>
    <scope>NUCLEOTIDE SEQUENCE [LARGE SCALE GENOMIC DNA]</scope>
    <source>
        <tissue evidence="2">Muscle</tissue>
    </source>
</reference>
<keyword evidence="3" id="KW-1185">Reference proteome</keyword>
<name>A0A5B7DIR3_PORTR</name>
<dbReference type="EMBL" id="VSRR010000961">
    <property type="protein sequence ID" value="MPC21288.1"/>
    <property type="molecule type" value="Genomic_DNA"/>
</dbReference>
<evidence type="ECO:0000313" key="2">
    <source>
        <dbReference type="EMBL" id="MPC21288.1"/>
    </source>
</evidence>
<evidence type="ECO:0000256" key="1">
    <source>
        <dbReference type="SAM" id="MobiDB-lite"/>
    </source>
</evidence>
<feature type="compositionally biased region" description="Basic and acidic residues" evidence="1">
    <location>
        <begin position="83"/>
        <end position="98"/>
    </location>
</feature>
<dbReference type="Proteomes" id="UP000324222">
    <property type="component" value="Unassembled WGS sequence"/>
</dbReference>
<evidence type="ECO:0000313" key="3">
    <source>
        <dbReference type="Proteomes" id="UP000324222"/>
    </source>
</evidence>
<comment type="caution">
    <text evidence="2">The sequence shown here is derived from an EMBL/GenBank/DDBJ whole genome shotgun (WGS) entry which is preliminary data.</text>
</comment>